<dbReference type="EMBL" id="NRGR01000015">
    <property type="protein sequence ID" value="PCC39415.1"/>
    <property type="molecule type" value="Genomic_DNA"/>
</dbReference>
<organism evidence="8 9">
    <name type="scientific">Brachybacterium alimentarium</name>
    <dbReference type="NCBI Taxonomy" id="47845"/>
    <lineage>
        <taxon>Bacteria</taxon>
        <taxon>Bacillati</taxon>
        <taxon>Actinomycetota</taxon>
        <taxon>Actinomycetes</taxon>
        <taxon>Micrococcales</taxon>
        <taxon>Dermabacteraceae</taxon>
        <taxon>Brachybacterium</taxon>
    </lineage>
</organism>
<keyword evidence="3 5" id="KW-0808">Transferase</keyword>
<evidence type="ECO:0000256" key="5">
    <source>
        <dbReference type="RuleBase" id="RU003733"/>
    </source>
</evidence>
<dbReference type="InterPro" id="IPR018485">
    <property type="entry name" value="FGGY_C"/>
</dbReference>
<dbReference type="PIRSF" id="PIRSF000538">
    <property type="entry name" value="GlpK"/>
    <property type="match status" value="1"/>
</dbReference>
<feature type="domain" description="Carbohydrate kinase FGGY C-terminal" evidence="7">
    <location>
        <begin position="260"/>
        <end position="443"/>
    </location>
</feature>
<dbReference type="Gene3D" id="3.30.420.40">
    <property type="match status" value="2"/>
</dbReference>
<dbReference type="PANTHER" id="PTHR43095">
    <property type="entry name" value="SUGAR KINASE"/>
    <property type="match status" value="1"/>
</dbReference>
<evidence type="ECO:0000259" key="6">
    <source>
        <dbReference type="Pfam" id="PF00370"/>
    </source>
</evidence>
<dbReference type="RefSeq" id="WP_096197073.1">
    <property type="nucleotide sequence ID" value="NZ_BAAAIQ010000055.1"/>
</dbReference>
<dbReference type="AlphaFoldDB" id="A0A2A3YJZ4"/>
<reference evidence="8 9" key="1">
    <citation type="journal article" date="2017" name="Elife">
        <title>Extensive horizontal gene transfer in cheese-associated bacteria.</title>
        <authorList>
            <person name="Bonham K.S."/>
            <person name="Wolfe B.E."/>
            <person name="Dutton R.J."/>
        </authorList>
    </citation>
    <scope>NUCLEOTIDE SEQUENCE [LARGE SCALE GENOMIC DNA]</scope>
    <source>
        <strain evidence="8 9">341_9</strain>
    </source>
</reference>
<dbReference type="GO" id="GO:0016773">
    <property type="term" value="F:phosphotransferase activity, alcohol group as acceptor"/>
    <property type="evidence" value="ECO:0007669"/>
    <property type="project" value="InterPro"/>
</dbReference>
<evidence type="ECO:0000313" key="8">
    <source>
        <dbReference type="EMBL" id="PCC39415.1"/>
    </source>
</evidence>
<comment type="caution">
    <text evidence="8">The sequence shown here is derived from an EMBL/GenBank/DDBJ whole genome shotgun (WGS) entry which is preliminary data.</text>
</comment>
<dbReference type="OrthoDB" id="9782710at2"/>
<comment type="similarity">
    <text evidence="1 5">Belongs to the FGGY kinase family.</text>
</comment>
<evidence type="ECO:0000256" key="1">
    <source>
        <dbReference type="ARBA" id="ARBA00009156"/>
    </source>
</evidence>
<gene>
    <name evidence="8" type="ORF">CIK66_09155</name>
</gene>
<feature type="domain" description="Carbohydrate kinase FGGY N-terminal" evidence="6">
    <location>
        <begin position="8"/>
        <end position="247"/>
    </location>
</feature>
<dbReference type="GO" id="GO:0016301">
    <property type="term" value="F:kinase activity"/>
    <property type="evidence" value="ECO:0007669"/>
    <property type="project" value="UniProtKB-KW"/>
</dbReference>
<dbReference type="InterPro" id="IPR050406">
    <property type="entry name" value="FGGY_Carb_Kinase"/>
</dbReference>
<sequence length="496" mass="52379">MLETREAVLGVDIGTSSAKGVLVALDGTILRTATREHTVERPAPGHVEMDAHVWWEEFVGISSELVSGTDVHVTGIGVSGMGPCVLLADDAGEPVRPAILYGVDSRAEQQIEDLTARFGEDEILDRCGSVLSSQAAGPKIRWIADHEPEAFARATRLFMPASYLGFRLTGQYALDHASASMVTPAYDSATLDWHRPWAEHVAPGLELPPVLWSGEVMGTVSEAAAQSLSGIEAGTPVVAGSTDAWAEAISVGATAPGDVMLMYGTTTFLVAITDQPAPSRSLWVTSGTSQGTFTLSGGMAASGAITGWMRDLTGGADFATLVREADAAGVGANGLLMLPYFAGERSPMHDPSARGVIAGLTLSHTRGDLYRAALEAAAYGVRHHIEELRAAGVRIERVVAVGGGTQNALWPQIVSDVTGLRQEIPCRTVGASYGTSMLAARAAHGIETDGWNAIDRACEPDPAATARYDDLYRMYRELYPATRDIAHSLAALQRDG</sequence>
<accession>A0A2A3YJZ4</accession>
<evidence type="ECO:0000256" key="4">
    <source>
        <dbReference type="ARBA" id="ARBA00022777"/>
    </source>
</evidence>
<evidence type="ECO:0000259" key="7">
    <source>
        <dbReference type="Pfam" id="PF02782"/>
    </source>
</evidence>
<dbReference type="InterPro" id="IPR018483">
    <property type="entry name" value="Carb_kinase_FGGY_CS"/>
</dbReference>
<dbReference type="GO" id="GO:0042732">
    <property type="term" value="P:D-xylose metabolic process"/>
    <property type="evidence" value="ECO:0007669"/>
    <property type="project" value="UniProtKB-KW"/>
</dbReference>
<dbReference type="SUPFAM" id="SSF53067">
    <property type="entry name" value="Actin-like ATPase domain"/>
    <property type="match status" value="2"/>
</dbReference>
<dbReference type="InterPro" id="IPR018484">
    <property type="entry name" value="FGGY_N"/>
</dbReference>
<dbReference type="InterPro" id="IPR043129">
    <property type="entry name" value="ATPase_NBD"/>
</dbReference>
<evidence type="ECO:0000256" key="2">
    <source>
        <dbReference type="ARBA" id="ARBA00022629"/>
    </source>
</evidence>
<dbReference type="Proteomes" id="UP000218598">
    <property type="component" value="Unassembled WGS sequence"/>
</dbReference>
<protein>
    <submittedName>
        <fullName evidence="8">Sugar kinase</fullName>
    </submittedName>
</protein>
<dbReference type="Pfam" id="PF00370">
    <property type="entry name" value="FGGY_N"/>
    <property type="match status" value="1"/>
</dbReference>
<proteinExistence type="inferred from homology"/>
<evidence type="ECO:0000313" key="9">
    <source>
        <dbReference type="Proteomes" id="UP000218598"/>
    </source>
</evidence>
<dbReference type="PANTHER" id="PTHR43095:SF5">
    <property type="entry name" value="XYLULOSE KINASE"/>
    <property type="match status" value="1"/>
</dbReference>
<keyword evidence="2" id="KW-0119">Carbohydrate metabolism</keyword>
<dbReference type="InterPro" id="IPR000577">
    <property type="entry name" value="Carb_kinase_FGGY"/>
</dbReference>
<dbReference type="PROSITE" id="PS00445">
    <property type="entry name" value="FGGY_KINASES_2"/>
    <property type="match status" value="1"/>
</dbReference>
<dbReference type="Pfam" id="PF02782">
    <property type="entry name" value="FGGY_C"/>
    <property type="match status" value="1"/>
</dbReference>
<dbReference type="CDD" id="cd07804">
    <property type="entry name" value="ASKHA_NBD_FGGY_RrXK-like"/>
    <property type="match status" value="1"/>
</dbReference>
<name>A0A2A3YJZ4_9MICO</name>
<evidence type="ECO:0000256" key="3">
    <source>
        <dbReference type="ARBA" id="ARBA00022679"/>
    </source>
</evidence>
<keyword evidence="9" id="KW-1185">Reference proteome</keyword>
<keyword evidence="2" id="KW-0859">Xylose metabolism</keyword>
<keyword evidence="4 5" id="KW-0418">Kinase</keyword>